<dbReference type="PANTHER" id="PTHR43725">
    <property type="entry name" value="UDP-GLUCOSE 4-EPIMERASE"/>
    <property type="match status" value="1"/>
</dbReference>
<accession>A0A379JSM1</accession>
<dbReference type="PANTHER" id="PTHR43725:SF47">
    <property type="entry name" value="UDP-GLUCOSE 4-EPIMERASE"/>
    <property type="match status" value="1"/>
</dbReference>
<dbReference type="Gene3D" id="3.90.25.10">
    <property type="entry name" value="UDP-galactose 4-epimerase, domain 1"/>
    <property type="match status" value="1"/>
</dbReference>
<dbReference type="UniPathway" id="UPA00214"/>
<dbReference type="Gene3D" id="3.40.50.720">
    <property type="entry name" value="NAD(P)-binding Rossmann-like Domain"/>
    <property type="match status" value="1"/>
</dbReference>
<evidence type="ECO:0000259" key="11">
    <source>
        <dbReference type="Pfam" id="PF01370"/>
    </source>
</evidence>
<keyword evidence="9 10" id="KW-0413">Isomerase</keyword>
<reference evidence="12 13" key="1">
    <citation type="submission" date="2018-06" db="EMBL/GenBank/DDBJ databases">
        <authorList>
            <consortium name="Pathogen Informatics"/>
            <person name="Doyle S."/>
        </authorList>
    </citation>
    <scope>NUCLEOTIDE SEQUENCE [LARGE SCALE GENOMIC DNA]</scope>
    <source>
        <strain evidence="12 13">NCTC10692</strain>
    </source>
</reference>
<dbReference type="SUPFAM" id="SSF51735">
    <property type="entry name" value="NAD(P)-binding Rossmann-fold domains"/>
    <property type="match status" value="1"/>
</dbReference>
<dbReference type="NCBIfam" id="NF007956">
    <property type="entry name" value="PRK10675.1"/>
    <property type="match status" value="1"/>
</dbReference>
<dbReference type="GO" id="GO:0005829">
    <property type="term" value="C:cytosol"/>
    <property type="evidence" value="ECO:0007669"/>
    <property type="project" value="TreeGrafter"/>
</dbReference>
<evidence type="ECO:0000256" key="3">
    <source>
        <dbReference type="ARBA" id="ARBA00004947"/>
    </source>
</evidence>
<dbReference type="InterPro" id="IPR036291">
    <property type="entry name" value="NAD(P)-bd_dom_sf"/>
</dbReference>
<dbReference type="Pfam" id="PF01370">
    <property type="entry name" value="Epimerase"/>
    <property type="match status" value="1"/>
</dbReference>
<evidence type="ECO:0000256" key="9">
    <source>
        <dbReference type="ARBA" id="ARBA00023235"/>
    </source>
</evidence>
<evidence type="ECO:0000313" key="12">
    <source>
        <dbReference type="EMBL" id="SUD51450.1"/>
    </source>
</evidence>
<evidence type="ECO:0000256" key="4">
    <source>
        <dbReference type="ARBA" id="ARBA00007637"/>
    </source>
</evidence>
<dbReference type="NCBIfam" id="TIGR01179">
    <property type="entry name" value="galE"/>
    <property type="match status" value="1"/>
</dbReference>
<evidence type="ECO:0000256" key="1">
    <source>
        <dbReference type="ARBA" id="ARBA00000083"/>
    </source>
</evidence>
<dbReference type="GO" id="GO:0003978">
    <property type="term" value="F:UDP-glucose 4-epimerase activity"/>
    <property type="evidence" value="ECO:0007669"/>
    <property type="project" value="UniProtKB-UniRule"/>
</dbReference>
<dbReference type="AlphaFoldDB" id="A0A379JSM1"/>
<dbReference type="InterPro" id="IPR001509">
    <property type="entry name" value="Epimerase_deHydtase"/>
</dbReference>
<dbReference type="InterPro" id="IPR005886">
    <property type="entry name" value="UDP_G4E"/>
</dbReference>
<dbReference type="CDD" id="cd05247">
    <property type="entry name" value="UDP_G4E_1_SDR_e"/>
    <property type="match status" value="1"/>
</dbReference>
<comment type="catalytic activity">
    <reaction evidence="1 10">
        <text>UDP-alpha-D-glucose = UDP-alpha-D-galactose</text>
        <dbReference type="Rhea" id="RHEA:22168"/>
        <dbReference type="ChEBI" id="CHEBI:58885"/>
        <dbReference type="ChEBI" id="CHEBI:66914"/>
        <dbReference type="EC" id="5.1.3.2"/>
    </reaction>
</comment>
<comment type="pathway">
    <text evidence="3 10">Carbohydrate metabolism; galactose metabolism.</text>
</comment>
<protein>
    <recommendedName>
        <fullName evidence="6 10">UDP-glucose 4-epimerase</fullName>
        <ecNumber evidence="5 10">5.1.3.2</ecNumber>
    </recommendedName>
</protein>
<evidence type="ECO:0000256" key="10">
    <source>
        <dbReference type="RuleBase" id="RU366046"/>
    </source>
</evidence>
<organism evidence="12 13">
    <name type="scientific">Ectopseudomonas oleovorans</name>
    <name type="common">Pseudomonas oleovorans</name>
    <dbReference type="NCBI Taxonomy" id="301"/>
    <lineage>
        <taxon>Bacteria</taxon>
        <taxon>Pseudomonadati</taxon>
        <taxon>Pseudomonadota</taxon>
        <taxon>Gammaproteobacteria</taxon>
        <taxon>Pseudomonadales</taxon>
        <taxon>Pseudomonadaceae</taxon>
        <taxon>Ectopseudomonas</taxon>
    </lineage>
</organism>
<name>A0A379JSM1_ECTOL</name>
<dbReference type="EC" id="5.1.3.2" evidence="5 10"/>
<evidence type="ECO:0000256" key="2">
    <source>
        <dbReference type="ARBA" id="ARBA00001911"/>
    </source>
</evidence>
<evidence type="ECO:0000256" key="6">
    <source>
        <dbReference type="ARBA" id="ARBA00018569"/>
    </source>
</evidence>
<feature type="domain" description="NAD-dependent epimerase/dehydratase" evidence="11">
    <location>
        <begin position="5"/>
        <end position="264"/>
    </location>
</feature>
<dbReference type="RefSeq" id="WP_244597237.1">
    <property type="nucleotide sequence ID" value="NZ_FNZC01000017.1"/>
</dbReference>
<proteinExistence type="inferred from homology"/>
<evidence type="ECO:0000256" key="7">
    <source>
        <dbReference type="ARBA" id="ARBA00023027"/>
    </source>
</evidence>
<comment type="subunit">
    <text evidence="10">Homodimer.</text>
</comment>
<keyword evidence="8" id="KW-0299">Galactose metabolism</keyword>
<evidence type="ECO:0000256" key="8">
    <source>
        <dbReference type="ARBA" id="ARBA00023144"/>
    </source>
</evidence>
<dbReference type="EMBL" id="UGUV01000002">
    <property type="protein sequence ID" value="SUD51450.1"/>
    <property type="molecule type" value="Genomic_DNA"/>
</dbReference>
<dbReference type="GO" id="GO:0006012">
    <property type="term" value="P:galactose metabolic process"/>
    <property type="evidence" value="ECO:0007669"/>
    <property type="project" value="UniProtKB-UniPathway"/>
</dbReference>
<dbReference type="Proteomes" id="UP000255303">
    <property type="component" value="Unassembled WGS sequence"/>
</dbReference>
<comment type="cofactor">
    <cofactor evidence="2 10">
        <name>NAD(+)</name>
        <dbReference type="ChEBI" id="CHEBI:57540"/>
    </cofactor>
</comment>
<evidence type="ECO:0000313" key="13">
    <source>
        <dbReference type="Proteomes" id="UP000255303"/>
    </source>
</evidence>
<keyword evidence="10" id="KW-0119">Carbohydrate metabolism</keyword>
<gene>
    <name evidence="12" type="primary">galE_2</name>
    <name evidence="12" type="ORF">NCTC10692_01901</name>
</gene>
<sequence length="340" mass="36705">MTDKIIVTGGAGYIGSHTTLALLEAGFEVVVLDNLCNSSAASLRRVEQICGKAPLFVQGDIRDRALLDELFASQRISAVLHFAGLKAVGESVREPLAYYENNVAGSVTLCQAMAAAGVFRLVFSSSATVYGEPSQMPISEEYPTGAPTNPYGRSKLMVEEVLADLAKSDPRWRIALLRYFNPVGAHESGLIGEDPNGIPNNLVPYISQVAVGKLAQLPVFGDDYPTVDGTGVRDYIHVLDLADGHLKALQALAERTGVSIWNLGTGVGYSVLQVVAAFEQACGHAVPYRIFPRRAGDIAECWADPSKAASELGWRAERDLSAMMQDTWRWQSSNPNGYQK</sequence>
<evidence type="ECO:0000256" key="5">
    <source>
        <dbReference type="ARBA" id="ARBA00013189"/>
    </source>
</evidence>
<keyword evidence="7 10" id="KW-0520">NAD</keyword>
<comment type="similarity">
    <text evidence="4 10">Belongs to the NAD(P)-dependent epimerase/dehydratase family.</text>
</comment>